<organism evidence="3 4">
    <name type="scientific">Heterodera trifolii</name>
    <dbReference type="NCBI Taxonomy" id="157864"/>
    <lineage>
        <taxon>Eukaryota</taxon>
        <taxon>Metazoa</taxon>
        <taxon>Ecdysozoa</taxon>
        <taxon>Nematoda</taxon>
        <taxon>Chromadorea</taxon>
        <taxon>Rhabditida</taxon>
        <taxon>Tylenchina</taxon>
        <taxon>Tylenchomorpha</taxon>
        <taxon>Tylenchoidea</taxon>
        <taxon>Heteroderidae</taxon>
        <taxon>Heteroderinae</taxon>
        <taxon>Heterodera</taxon>
    </lineage>
</organism>
<evidence type="ECO:0000256" key="2">
    <source>
        <dbReference type="SAM" id="SignalP"/>
    </source>
</evidence>
<evidence type="ECO:0000256" key="1">
    <source>
        <dbReference type="SAM" id="MobiDB-lite"/>
    </source>
</evidence>
<feature type="compositionally biased region" description="Low complexity" evidence="1">
    <location>
        <begin position="99"/>
        <end position="111"/>
    </location>
</feature>
<gene>
    <name evidence="3" type="ORF">niasHT_034374</name>
</gene>
<sequence length="448" mass="49855">MRAILFLAMVCLVKAVILETVNSKAVKKDNKKGAIATPAKGKAAPKGGIKKDAKSKGKGKKDAKGKKDKKAKPAKGKASPKNDKKSPAAKANGKKSPTKPIAAVKAVPKAAENAQKGPSSAEVVAEENNLDTEAVDDLGDFSSFCGLLEGQRGIFLKLRICGFLCCAFVANVKSGFVKRSFEVKDAYIFVQKPTFVRHDKNIIRIERDVPFGDNATVRASNHDVYLWPSLDDREKELIRSAFEQIHRRTCLRFNELDYKPWYHAERWSEGKPYILIRKSKKFSGYSDNNIENVNRRSLIYLSEKSFSTEHNVNTSRGLIMEQLVKFMGFREEFLRADASSYIQPITANKRPPGPSSPPVFSNEQLMWPFDPESITIPATAREWFKLSVYCKGRQNSDIGAAQRAGILTRWDAVKLNSMFCPDQVGNADPRMGPCVVPRKPRNSNPGNN</sequence>
<keyword evidence="2" id="KW-0732">Signal</keyword>
<feature type="compositionally biased region" description="Low complexity" evidence="1">
    <location>
        <begin position="33"/>
        <end position="47"/>
    </location>
</feature>
<dbReference type="InterPro" id="IPR024079">
    <property type="entry name" value="MetalloPept_cat_dom_sf"/>
</dbReference>
<feature type="compositionally biased region" description="Basic residues" evidence="1">
    <location>
        <begin position="56"/>
        <end position="75"/>
    </location>
</feature>
<evidence type="ECO:0000313" key="4">
    <source>
        <dbReference type="Proteomes" id="UP001620626"/>
    </source>
</evidence>
<dbReference type="EMBL" id="JBICBT010001397">
    <property type="protein sequence ID" value="KAL3069144.1"/>
    <property type="molecule type" value="Genomic_DNA"/>
</dbReference>
<dbReference type="Proteomes" id="UP001620626">
    <property type="component" value="Unassembled WGS sequence"/>
</dbReference>
<protein>
    <recommendedName>
        <fullName evidence="5">Astacin domain-containing protein</fullName>
    </recommendedName>
</protein>
<feature type="region of interest" description="Disordered" evidence="1">
    <location>
        <begin position="27"/>
        <end position="124"/>
    </location>
</feature>
<accession>A0ABD2HPY6</accession>
<comment type="caution">
    <text evidence="3">The sequence shown here is derived from an EMBL/GenBank/DDBJ whole genome shotgun (WGS) entry which is preliminary data.</text>
</comment>
<dbReference type="Gene3D" id="3.40.390.10">
    <property type="entry name" value="Collagenase (Catalytic Domain)"/>
    <property type="match status" value="1"/>
</dbReference>
<evidence type="ECO:0000313" key="3">
    <source>
        <dbReference type="EMBL" id="KAL3069144.1"/>
    </source>
</evidence>
<proteinExistence type="predicted"/>
<feature type="signal peptide" evidence="2">
    <location>
        <begin position="1"/>
        <end position="15"/>
    </location>
</feature>
<reference evidence="3 4" key="1">
    <citation type="submission" date="2024-10" db="EMBL/GenBank/DDBJ databases">
        <authorList>
            <person name="Kim D."/>
        </authorList>
    </citation>
    <scope>NUCLEOTIDE SEQUENCE [LARGE SCALE GENOMIC DNA]</scope>
    <source>
        <strain evidence="3">BH-2024</strain>
    </source>
</reference>
<evidence type="ECO:0008006" key="5">
    <source>
        <dbReference type="Google" id="ProtNLM"/>
    </source>
</evidence>
<dbReference type="AlphaFoldDB" id="A0ABD2HPY6"/>
<feature type="chain" id="PRO_5044885960" description="Astacin domain-containing protein" evidence="2">
    <location>
        <begin position="16"/>
        <end position="448"/>
    </location>
</feature>
<name>A0ABD2HPY6_9BILA</name>
<keyword evidence="4" id="KW-1185">Reference proteome</keyword>